<proteinExistence type="predicted"/>
<sequence length="56" mass="6157">MVLVRGWSVDPDESRVGYPFGVAVGVLRVLQPLSANGWWPPQAKVSWFTSALGDWA</sequence>
<dbReference type="AlphaFoldDB" id="A0A1V3WZ44"/>
<accession>A0A1V3WZ44</accession>
<name>A0A1V3WZ44_MYCKA</name>
<evidence type="ECO:0000313" key="1">
    <source>
        <dbReference type="EMBL" id="OOK72167.1"/>
    </source>
</evidence>
<dbReference type="Proteomes" id="UP000189229">
    <property type="component" value="Unassembled WGS sequence"/>
</dbReference>
<gene>
    <name evidence="1" type="ORF">BZL30_5506</name>
</gene>
<evidence type="ECO:0000313" key="2">
    <source>
        <dbReference type="Proteomes" id="UP000189229"/>
    </source>
</evidence>
<protein>
    <submittedName>
        <fullName evidence="1">Uncharacterized protein</fullName>
    </submittedName>
</protein>
<organism evidence="1 2">
    <name type="scientific">Mycobacterium kansasii</name>
    <dbReference type="NCBI Taxonomy" id="1768"/>
    <lineage>
        <taxon>Bacteria</taxon>
        <taxon>Bacillati</taxon>
        <taxon>Actinomycetota</taxon>
        <taxon>Actinomycetes</taxon>
        <taxon>Mycobacteriales</taxon>
        <taxon>Mycobacteriaceae</taxon>
        <taxon>Mycobacterium</taxon>
    </lineage>
</organism>
<comment type="caution">
    <text evidence="1">The sequence shown here is derived from an EMBL/GenBank/DDBJ whole genome shotgun (WGS) entry which is preliminary data.</text>
</comment>
<dbReference type="EMBL" id="MVBM01000005">
    <property type="protein sequence ID" value="OOK72167.1"/>
    <property type="molecule type" value="Genomic_DNA"/>
</dbReference>
<reference evidence="1 2" key="1">
    <citation type="submission" date="2017-02" db="EMBL/GenBank/DDBJ databases">
        <title>Complete genome sequences of Mycobacterium kansasii strains isolated from rhesus macaques.</title>
        <authorList>
            <person name="Panda A."/>
            <person name="Nagaraj S."/>
            <person name="Zhao X."/>
            <person name="Tettelin H."/>
            <person name="Detolla L.J."/>
        </authorList>
    </citation>
    <scope>NUCLEOTIDE SEQUENCE [LARGE SCALE GENOMIC DNA]</scope>
    <source>
        <strain evidence="1 2">11-3813</strain>
    </source>
</reference>